<gene>
    <name evidence="4" type="ORF">J2X09_000014</name>
</gene>
<keyword evidence="2" id="KW-0233">DNA recombination</keyword>
<evidence type="ECO:0000313" key="4">
    <source>
        <dbReference type="EMBL" id="MDR7092291.1"/>
    </source>
</evidence>
<keyword evidence="1" id="KW-0229">DNA integration</keyword>
<dbReference type="PANTHER" id="PTHR30349:SF64">
    <property type="entry name" value="PROPHAGE INTEGRASE INTD-RELATED"/>
    <property type="match status" value="1"/>
</dbReference>
<proteinExistence type="predicted"/>
<dbReference type="InterPro" id="IPR013762">
    <property type="entry name" value="Integrase-like_cat_sf"/>
</dbReference>
<feature type="domain" description="Tyr recombinase" evidence="3">
    <location>
        <begin position="159"/>
        <end position="315"/>
    </location>
</feature>
<dbReference type="Proteomes" id="UP001265550">
    <property type="component" value="Unassembled WGS sequence"/>
</dbReference>
<dbReference type="InterPro" id="IPR011010">
    <property type="entry name" value="DNA_brk_join_enz"/>
</dbReference>
<sequence>MPITRHHSGAWYYQFDRVINGRRTRANRLLPEGTTRAQALDFDRRETARLFQLATGGDKPEPLIADAVLEYLQHHAPNLKNRDDIEAALEILEPFYNGRKMSELAEVAAEYMKVTTVKPATTKNRLAYLRAACRWAWKKKGMGEHDPAERMILPTVKNARHFYLTREQALRVFRRMGLSWSRDAARVAFYTGWRISMVLSAVPMETHSGLFLYIPDSKNDDPQMVPVHQKIEHIVRRHWPPQVTKWTVSKEVKAALRAEGLGHARLHDLRHSAASEMINNDVDLYTVGKVLGHKSAVSTARYAHLAAGKLAAAVAQIGARNSHPDQKKRAA</sequence>
<dbReference type="PROSITE" id="PS51898">
    <property type="entry name" value="TYR_RECOMBINASE"/>
    <property type="match status" value="1"/>
</dbReference>
<dbReference type="InterPro" id="IPR050090">
    <property type="entry name" value="Tyrosine_recombinase_XerCD"/>
</dbReference>
<evidence type="ECO:0000256" key="2">
    <source>
        <dbReference type="ARBA" id="ARBA00023172"/>
    </source>
</evidence>
<dbReference type="Pfam" id="PF00589">
    <property type="entry name" value="Phage_integrase"/>
    <property type="match status" value="1"/>
</dbReference>
<comment type="caution">
    <text evidence="4">The sequence shown here is derived from an EMBL/GenBank/DDBJ whole genome shotgun (WGS) entry which is preliminary data.</text>
</comment>
<dbReference type="RefSeq" id="WP_204731317.1">
    <property type="nucleotide sequence ID" value="NZ_JAVDWE010000001.1"/>
</dbReference>
<keyword evidence="5" id="KW-1185">Reference proteome</keyword>
<accession>A0ABU1V4A7</accession>
<evidence type="ECO:0000313" key="5">
    <source>
        <dbReference type="Proteomes" id="UP001265550"/>
    </source>
</evidence>
<protein>
    <submittedName>
        <fullName evidence="4">Integrase</fullName>
    </submittedName>
</protein>
<dbReference type="Gene3D" id="1.10.443.10">
    <property type="entry name" value="Intergrase catalytic core"/>
    <property type="match status" value="1"/>
</dbReference>
<evidence type="ECO:0000259" key="3">
    <source>
        <dbReference type="PROSITE" id="PS51898"/>
    </source>
</evidence>
<dbReference type="PANTHER" id="PTHR30349">
    <property type="entry name" value="PHAGE INTEGRASE-RELATED"/>
    <property type="match status" value="1"/>
</dbReference>
<reference evidence="4 5" key="1">
    <citation type="submission" date="2023-07" db="EMBL/GenBank/DDBJ databases">
        <title>Sorghum-associated microbial communities from plants grown in Nebraska, USA.</title>
        <authorList>
            <person name="Schachtman D."/>
        </authorList>
    </citation>
    <scope>NUCLEOTIDE SEQUENCE [LARGE SCALE GENOMIC DNA]</scope>
    <source>
        <strain evidence="4 5">BE240</strain>
    </source>
</reference>
<name>A0ABU1V4A7_9BURK</name>
<dbReference type="EMBL" id="JAVDWE010000001">
    <property type="protein sequence ID" value="MDR7092291.1"/>
    <property type="molecule type" value="Genomic_DNA"/>
</dbReference>
<evidence type="ECO:0000256" key="1">
    <source>
        <dbReference type="ARBA" id="ARBA00022908"/>
    </source>
</evidence>
<dbReference type="InterPro" id="IPR002104">
    <property type="entry name" value="Integrase_catalytic"/>
</dbReference>
<dbReference type="SUPFAM" id="SSF56349">
    <property type="entry name" value="DNA breaking-rejoining enzymes"/>
    <property type="match status" value="1"/>
</dbReference>
<organism evidence="4 5">
    <name type="scientific">Hydrogenophaga laconesensis</name>
    <dbReference type="NCBI Taxonomy" id="1805971"/>
    <lineage>
        <taxon>Bacteria</taxon>
        <taxon>Pseudomonadati</taxon>
        <taxon>Pseudomonadota</taxon>
        <taxon>Betaproteobacteria</taxon>
        <taxon>Burkholderiales</taxon>
        <taxon>Comamonadaceae</taxon>
        <taxon>Hydrogenophaga</taxon>
    </lineage>
</organism>